<evidence type="ECO:0000313" key="4">
    <source>
        <dbReference type="Proteomes" id="UP000654279"/>
    </source>
</evidence>
<keyword evidence="4" id="KW-1185">Reference proteome</keyword>
<dbReference type="AlphaFoldDB" id="A0A926HI35"/>
<comment type="similarity">
    <text evidence="1">Belongs to the UPF0237 family.</text>
</comment>
<dbReference type="PANTHER" id="PTHR34875:SF6">
    <property type="entry name" value="UPF0237 PROTEIN MJ1558"/>
    <property type="match status" value="1"/>
</dbReference>
<evidence type="ECO:0000313" key="3">
    <source>
        <dbReference type="EMBL" id="MBC8528362.1"/>
    </source>
</evidence>
<dbReference type="Gene3D" id="3.30.70.260">
    <property type="match status" value="1"/>
</dbReference>
<dbReference type="EMBL" id="JACRSO010000001">
    <property type="protein sequence ID" value="MBC8528362.1"/>
    <property type="molecule type" value="Genomic_DNA"/>
</dbReference>
<dbReference type="Proteomes" id="UP000654279">
    <property type="component" value="Unassembled WGS sequence"/>
</dbReference>
<dbReference type="SUPFAM" id="SSF55021">
    <property type="entry name" value="ACT-like"/>
    <property type="match status" value="1"/>
</dbReference>
<name>A0A926HI35_9FIRM</name>
<dbReference type="InterPro" id="IPR002912">
    <property type="entry name" value="ACT_dom"/>
</dbReference>
<reference evidence="3" key="1">
    <citation type="submission" date="2020-08" db="EMBL/GenBank/DDBJ databases">
        <title>Genome public.</title>
        <authorList>
            <person name="Liu C."/>
            <person name="Sun Q."/>
        </authorList>
    </citation>
    <scope>NUCLEOTIDE SEQUENCE</scope>
    <source>
        <strain evidence="3">NSJ-44</strain>
    </source>
</reference>
<protein>
    <recommendedName>
        <fullName evidence="1">UPF0237 protein H8699_02775</fullName>
    </recommendedName>
</protein>
<sequence length="89" mass="9650">MRAIITVIGNDTVGIISAVSAELAACGANILDISQTTLQEYFAMMMLVDLSGASEPFAKIEQRLQACGADKNVVVHMQHEDIFNAMHRI</sequence>
<dbReference type="Pfam" id="PF13740">
    <property type="entry name" value="ACT_6"/>
    <property type="match status" value="1"/>
</dbReference>
<dbReference type="InterPro" id="IPR022986">
    <property type="entry name" value="UPF0237_ACT"/>
</dbReference>
<gene>
    <name evidence="3" type="ORF">H8699_02775</name>
</gene>
<evidence type="ECO:0000259" key="2">
    <source>
        <dbReference type="PROSITE" id="PS51671"/>
    </source>
</evidence>
<dbReference type="HAMAP" id="MF_01054">
    <property type="entry name" value="UPF0237"/>
    <property type="match status" value="1"/>
</dbReference>
<accession>A0A926HI35</accession>
<feature type="domain" description="ACT" evidence="2">
    <location>
        <begin position="4"/>
        <end position="78"/>
    </location>
</feature>
<comment type="caution">
    <text evidence="3">The sequence shown here is derived from an EMBL/GenBank/DDBJ whole genome shotgun (WGS) entry which is preliminary data.</text>
</comment>
<dbReference type="CDD" id="cd04872">
    <property type="entry name" value="ACT_1ZPV"/>
    <property type="match status" value="1"/>
</dbReference>
<dbReference type="InterPro" id="IPR045865">
    <property type="entry name" value="ACT-like_dom_sf"/>
</dbReference>
<evidence type="ECO:0000256" key="1">
    <source>
        <dbReference type="HAMAP-Rule" id="MF_01054"/>
    </source>
</evidence>
<proteinExistence type="inferred from homology"/>
<dbReference type="PANTHER" id="PTHR34875">
    <property type="entry name" value="UPF0237 PROTEIN MJ1558"/>
    <property type="match status" value="1"/>
</dbReference>
<dbReference type="InterPro" id="IPR050990">
    <property type="entry name" value="UPF0237/GcvR_regulator"/>
</dbReference>
<dbReference type="RefSeq" id="WP_138294948.1">
    <property type="nucleotide sequence ID" value="NZ_JACRSO010000001.1"/>
</dbReference>
<dbReference type="PROSITE" id="PS51671">
    <property type="entry name" value="ACT"/>
    <property type="match status" value="1"/>
</dbReference>
<dbReference type="NCBIfam" id="NF001220">
    <property type="entry name" value="PRK00194.1"/>
    <property type="match status" value="1"/>
</dbReference>
<organism evidence="3 4">
    <name type="scientific">Luoshenia tenuis</name>
    <dbReference type="NCBI Taxonomy" id="2763654"/>
    <lineage>
        <taxon>Bacteria</taxon>
        <taxon>Bacillati</taxon>
        <taxon>Bacillota</taxon>
        <taxon>Clostridia</taxon>
        <taxon>Christensenellales</taxon>
        <taxon>Christensenellaceae</taxon>
        <taxon>Luoshenia</taxon>
    </lineage>
</organism>